<proteinExistence type="predicted"/>
<organism evidence="1 2">
    <name type="scientific">Bathymodiolus azoricus thioautotrophic gill symbiont</name>
    <dbReference type="NCBI Taxonomy" id="235205"/>
    <lineage>
        <taxon>Bacteria</taxon>
        <taxon>Pseudomonadati</taxon>
        <taxon>Pseudomonadota</taxon>
        <taxon>Gammaproteobacteria</taxon>
        <taxon>sulfur-oxidizing symbionts</taxon>
    </lineage>
</organism>
<comment type="caution">
    <text evidence="1">The sequence shown here is derived from an EMBL/GenBank/DDBJ whole genome shotgun (WGS) entry which is preliminary data.</text>
</comment>
<protein>
    <submittedName>
        <fullName evidence="1">Uncharacterized protein</fullName>
    </submittedName>
</protein>
<sequence length="225" mass="24121">MQIKPAIEAVKDAKQNLSKAKDAYSEYKQDLVQQQAQLQALKDQLQADTGYIEQIDIDEMSELVNDLQADKKYYQANIALATSSLAAKTTALITQVATATASSGTYGFNAGVELDIDTLEKQLNSQQTKSIASHLVANNININANANATANANTNVNNKTTTIVGSNLQANTDNGQININAQNLNILSSQDTSNTESNTDHKNLNVSYSVYGATSDSLKGSISKD</sequence>
<name>A0ACA8ZUX7_9GAMM</name>
<evidence type="ECO:0000313" key="1">
    <source>
        <dbReference type="EMBL" id="CAB5505369.1"/>
    </source>
</evidence>
<keyword evidence="2" id="KW-1185">Reference proteome</keyword>
<gene>
    <name evidence="1" type="ORF">AZO1586R_1910</name>
</gene>
<dbReference type="Proteomes" id="UP000635628">
    <property type="component" value="Unassembled WGS sequence"/>
</dbReference>
<reference evidence="1" key="1">
    <citation type="submission" date="2020-05" db="EMBL/GenBank/DDBJ databases">
        <authorList>
            <person name="Petersen J."/>
            <person name="Sayavedra L."/>
        </authorList>
    </citation>
    <scope>NUCLEOTIDE SEQUENCE</scope>
    <source>
        <strain evidence="1">B azoricus SOX Menez Gwen</strain>
    </source>
</reference>
<feature type="non-terminal residue" evidence="1">
    <location>
        <position position="225"/>
    </location>
</feature>
<dbReference type="EMBL" id="CAESAP020000283">
    <property type="protein sequence ID" value="CAB5505369.1"/>
    <property type="molecule type" value="Genomic_DNA"/>
</dbReference>
<evidence type="ECO:0000313" key="2">
    <source>
        <dbReference type="Proteomes" id="UP000635628"/>
    </source>
</evidence>
<accession>A0ACA8ZUX7</accession>